<dbReference type="Proteomes" id="UP000010798">
    <property type="component" value="Chromosome"/>
</dbReference>
<dbReference type="SUPFAM" id="SSF56634">
    <property type="entry name" value="Heme-dependent catalase-like"/>
    <property type="match status" value="1"/>
</dbReference>
<evidence type="ECO:0000256" key="1">
    <source>
        <dbReference type="SAM" id="Phobius"/>
    </source>
</evidence>
<dbReference type="KEGG" id="saci:Sinac_3958"/>
<dbReference type="eggNOG" id="COG3759">
    <property type="taxonomic scope" value="Bacteria"/>
</dbReference>
<dbReference type="PANTHER" id="PTHR38446:SF1">
    <property type="entry name" value="BLL0914 PROTEIN"/>
    <property type="match status" value="1"/>
</dbReference>
<dbReference type="OrthoDB" id="417271at2"/>
<dbReference type="GO" id="GO:0020037">
    <property type="term" value="F:heme binding"/>
    <property type="evidence" value="ECO:0007669"/>
    <property type="project" value="InterPro"/>
</dbReference>
<dbReference type="CDD" id="cd08152">
    <property type="entry name" value="y4iL_like"/>
    <property type="match status" value="1"/>
</dbReference>
<dbReference type="InterPro" id="IPR020835">
    <property type="entry name" value="Catalase_sf"/>
</dbReference>
<dbReference type="STRING" id="886293.Sinac_3958"/>
<evidence type="ECO:0000313" key="3">
    <source>
        <dbReference type="Proteomes" id="UP000010798"/>
    </source>
</evidence>
<feature type="transmembrane region" description="Helical" evidence="1">
    <location>
        <begin position="50"/>
        <end position="69"/>
    </location>
</feature>
<feature type="transmembrane region" description="Helical" evidence="1">
    <location>
        <begin position="81"/>
        <end position="98"/>
    </location>
</feature>
<dbReference type="InterPro" id="IPR009732">
    <property type="entry name" value="DUF1304"/>
</dbReference>
<keyword evidence="1" id="KW-0812">Transmembrane</keyword>
<dbReference type="EMBL" id="CP003364">
    <property type="protein sequence ID" value="AGA28185.1"/>
    <property type="molecule type" value="Genomic_DNA"/>
</dbReference>
<dbReference type="eggNOG" id="COG0753">
    <property type="taxonomic scope" value="Bacteria"/>
</dbReference>
<dbReference type="AlphaFoldDB" id="L0DH53"/>
<protein>
    <submittedName>
        <fullName evidence="2">Putative membrane protein</fullName>
    </submittedName>
</protein>
<reference evidence="2 3" key="1">
    <citation type="submission" date="2012-02" db="EMBL/GenBank/DDBJ databases">
        <title>Complete sequence of chromosome of Singulisphaera acidiphila DSM 18658.</title>
        <authorList>
            <consortium name="US DOE Joint Genome Institute (JGI-PGF)"/>
            <person name="Lucas S."/>
            <person name="Copeland A."/>
            <person name="Lapidus A."/>
            <person name="Glavina del Rio T."/>
            <person name="Dalin E."/>
            <person name="Tice H."/>
            <person name="Bruce D."/>
            <person name="Goodwin L."/>
            <person name="Pitluck S."/>
            <person name="Peters L."/>
            <person name="Ovchinnikova G."/>
            <person name="Chertkov O."/>
            <person name="Kyrpides N."/>
            <person name="Mavromatis K."/>
            <person name="Ivanova N."/>
            <person name="Brettin T."/>
            <person name="Detter J.C."/>
            <person name="Han C."/>
            <person name="Larimer F."/>
            <person name="Land M."/>
            <person name="Hauser L."/>
            <person name="Markowitz V."/>
            <person name="Cheng J.-F."/>
            <person name="Hugenholtz P."/>
            <person name="Woyke T."/>
            <person name="Wu D."/>
            <person name="Tindall B."/>
            <person name="Pomrenke H."/>
            <person name="Brambilla E."/>
            <person name="Klenk H.-P."/>
            <person name="Eisen J.A."/>
        </authorList>
    </citation>
    <scope>NUCLEOTIDE SEQUENCE [LARGE SCALE GENOMIC DNA]</scope>
    <source>
        <strain evidence="3">ATCC BAA-1392 / DSM 18658 / VKM B-2454 / MOB10</strain>
    </source>
</reference>
<keyword evidence="1" id="KW-1133">Transmembrane helix</keyword>
<dbReference type="HOGENOM" id="CLU_046417_0_0_0"/>
<name>L0DH53_SINAD</name>
<evidence type="ECO:0000313" key="2">
    <source>
        <dbReference type="EMBL" id="AGA28185.1"/>
    </source>
</evidence>
<proteinExistence type="predicted"/>
<dbReference type="Pfam" id="PF06993">
    <property type="entry name" value="DUF1304"/>
    <property type="match status" value="1"/>
</dbReference>
<keyword evidence="1" id="KW-0472">Membrane</keyword>
<sequence length="469" mass="53134">MKRTLLCVVVVIACFHFGFMFLEAFAWSTQFVRSLTHLSESAARETVGVGRNMALSNGFLGVALLWATFALREREAYSAQWVLLSFIVVAGVVGAVTMRNYRIFVMQSLPALVALGMSWLARPYARTEDQAIQQIIEIERQILAINAMNPRAIPETAKGAVPRGQHPKLLGLVEAKLIVADNLPKEMRVGVFKEPGKSYDAWIRYSNARNLDDRDPGGHGMAIKLFNVAAETESSNVTQDFVLFDSPVFFVGNPLQYVEFEEATLRAHGKSRSETRIAFLLNYYWRHRKQLKNLRNAQRSDVIDPLAIRYWSMTPYQFGSAVVKYSAKPVGEGAVPVVVERSKDMLREAMKVRLGRTDAEFVEFEFQVQVQTDARSMPVEDPTKEWDEAVSRPITVAHLRIPTRQPFDTEERNLIAENLSFTPWHALHGHRPLGGINRVRQAVYESLSEFRHALNHVPRQEPNPPTQAR</sequence>
<dbReference type="Gene3D" id="2.40.180.10">
    <property type="entry name" value="Catalase core domain"/>
    <property type="match status" value="1"/>
</dbReference>
<keyword evidence="3" id="KW-1185">Reference proteome</keyword>
<gene>
    <name evidence="2" type="ordered locus">Sinac_3958</name>
</gene>
<accession>L0DH53</accession>
<dbReference type="RefSeq" id="WP_015247317.1">
    <property type="nucleotide sequence ID" value="NC_019892.1"/>
</dbReference>
<organism evidence="2 3">
    <name type="scientific">Singulisphaera acidiphila (strain ATCC BAA-1392 / DSM 18658 / VKM B-2454 / MOB10)</name>
    <dbReference type="NCBI Taxonomy" id="886293"/>
    <lineage>
        <taxon>Bacteria</taxon>
        <taxon>Pseudomonadati</taxon>
        <taxon>Planctomycetota</taxon>
        <taxon>Planctomycetia</taxon>
        <taxon>Isosphaerales</taxon>
        <taxon>Isosphaeraceae</taxon>
        <taxon>Singulisphaera</taxon>
    </lineage>
</organism>
<dbReference type="PANTHER" id="PTHR38446">
    <property type="entry name" value="BLL0914 PROTEIN"/>
    <property type="match status" value="1"/>
</dbReference>